<evidence type="ECO:0000256" key="4">
    <source>
        <dbReference type="ARBA" id="ARBA00022964"/>
    </source>
</evidence>
<feature type="binding site" evidence="6">
    <location>
        <position position="281"/>
    </location>
    <ligand>
        <name>Fe cation</name>
        <dbReference type="ChEBI" id="CHEBI:24875"/>
        <note>catalytic</note>
    </ligand>
</feature>
<keyword evidence="3" id="KW-0809">Transit peptide</keyword>
<dbReference type="GO" id="GO:0046872">
    <property type="term" value="F:metal ion binding"/>
    <property type="evidence" value="ECO:0007669"/>
    <property type="project" value="UniProtKB-KW"/>
</dbReference>
<dbReference type="GO" id="GO:0009570">
    <property type="term" value="C:chloroplast stroma"/>
    <property type="evidence" value="ECO:0007669"/>
    <property type="project" value="TreeGrafter"/>
</dbReference>
<dbReference type="Gramene" id="TVU32990">
    <property type="protein sequence ID" value="TVU32990"/>
    <property type="gene ID" value="EJB05_24758"/>
</dbReference>
<feature type="binding site" evidence="6">
    <location>
        <position position="345"/>
    </location>
    <ligand>
        <name>Fe cation</name>
        <dbReference type="ChEBI" id="CHEBI:24875"/>
        <note>catalytic</note>
    </ligand>
</feature>
<feature type="binding site" evidence="6">
    <location>
        <position position="232"/>
    </location>
    <ligand>
        <name>Fe cation</name>
        <dbReference type="ChEBI" id="CHEBI:24875"/>
        <note>catalytic</note>
    </ligand>
</feature>
<accession>A0A5J9VDR0</accession>
<dbReference type="PANTHER" id="PTHR10543">
    <property type="entry name" value="BETA-CAROTENE DIOXYGENASE"/>
    <property type="match status" value="1"/>
</dbReference>
<keyword evidence="5 6" id="KW-0408">Iron</keyword>
<dbReference type="EMBL" id="RWGY01000011">
    <property type="protein sequence ID" value="TVU32990.1"/>
    <property type="molecule type" value="Genomic_DNA"/>
</dbReference>
<keyword evidence="8" id="KW-1185">Reference proteome</keyword>
<evidence type="ECO:0000256" key="1">
    <source>
        <dbReference type="ARBA" id="ARBA00006787"/>
    </source>
</evidence>
<sequence>MKLGPQSSLATSTWKKQPLIQEMSKALKTVSINILKRFVDSGYTFSEQRSLNEGNFQAVNEIGDIVLINDLEGVIPEDFPEGTYIRNGPNPLHPTQTIAKSIFGTTSYTHFEGQGMLHAVRFNKNSVGEWRISYMNKYVHSDSFELERKRSEVDFIPAADGQPGAILAAFVLNMLRFGKPVKDSANTSIFQHAGRAFANSENHQPYEIDISNLETIGPYNVNGAWNHPFTSHPKPVQGSGELVIMGVNAEKPHYIIGVISSDGESLLHEVDLKFKEPRFIHDIGVTRKYNIIMDNPLRFGIARILSKRPLFDFDMNEKSRIGVMPRLGNAESVIWFDVENHCSFHLINCFEDGNEIVVRGCRTLASVIPGAPHNVDKTKWYKRAFLPPDSTSEDFDSSLDGILFSRPYEWRLNLESATTNEGFISSEKIAMDFPVINENFTGIRNSYGYAQVVDSEATSKTGLFKYKMIAKLHFDVQDNGGKQESKQSILVEYHALHEKQFCSGVQFVAKKGGIDEDDGWVLAYVHDEGINISQVYVIDAKRFTEGPIAKITLPQRVPYGFHGNFFYK</sequence>
<dbReference type="OrthoDB" id="763867at2759"/>
<evidence type="ECO:0000256" key="2">
    <source>
        <dbReference type="ARBA" id="ARBA00022723"/>
    </source>
</evidence>
<reference evidence="7 8" key="1">
    <citation type="journal article" date="2019" name="Sci. Rep.">
        <title>A high-quality genome of Eragrostis curvula grass provides insights into Poaceae evolution and supports new strategies to enhance forage quality.</title>
        <authorList>
            <person name="Carballo J."/>
            <person name="Santos B.A.C.M."/>
            <person name="Zappacosta D."/>
            <person name="Garbus I."/>
            <person name="Selva J.P."/>
            <person name="Gallo C.A."/>
            <person name="Diaz A."/>
            <person name="Albertini E."/>
            <person name="Caccamo M."/>
            <person name="Echenique V."/>
        </authorList>
    </citation>
    <scope>NUCLEOTIDE SEQUENCE [LARGE SCALE GENOMIC DNA]</scope>
    <source>
        <strain evidence="8">cv. Victoria</strain>
        <tissue evidence="7">Leaf</tissue>
    </source>
</reference>
<evidence type="ECO:0000313" key="8">
    <source>
        <dbReference type="Proteomes" id="UP000324897"/>
    </source>
</evidence>
<comment type="similarity">
    <text evidence="1">Belongs to the carotenoid oxygenase family.</text>
</comment>
<dbReference type="Proteomes" id="UP000324897">
    <property type="component" value="Chromosome 1"/>
</dbReference>
<feature type="binding site" evidence="6">
    <location>
        <position position="562"/>
    </location>
    <ligand>
        <name>Fe cation</name>
        <dbReference type="ChEBI" id="CHEBI:24875"/>
        <note>catalytic</note>
    </ligand>
</feature>
<name>A0A5J9VDR0_9POAL</name>
<evidence type="ECO:0000313" key="7">
    <source>
        <dbReference type="EMBL" id="TVU32990.1"/>
    </source>
</evidence>
<dbReference type="InterPro" id="IPR004294">
    <property type="entry name" value="Carotenoid_Oase"/>
</dbReference>
<evidence type="ECO:0000256" key="3">
    <source>
        <dbReference type="ARBA" id="ARBA00022946"/>
    </source>
</evidence>
<dbReference type="GO" id="GO:0016121">
    <property type="term" value="P:carotene catabolic process"/>
    <property type="evidence" value="ECO:0007669"/>
    <property type="project" value="TreeGrafter"/>
</dbReference>
<evidence type="ECO:0000256" key="5">
    <source>
        <dbReference type="ARBA" id="ARBA00023004"/>
    </source>
</evidence>
<gene>
    <name evidence="7" type="ORF">EJB05_24758</name>
</gene>
<dbReference type="AlphaFoldDB" id="A0A5J9VDR0"/>
<dbReference type="PANTHER" id="PTHR10543:SF142">
    <property type="entry name" value="OS06G0162550 PROTEIN"/>
    <property type="match status" value="1"/>
</dbReference>
<keyword evidence="4" id="KW-0560">Oxidoreductase</keyword>
<protein>
    <submittedName>
        <fullName evidence="7">Uncharacterized protein</fullName>
    </submittedName>
</protein>
<comment type="cofactor">
    <cofactor evidence="6">
        <name>Fe(2+)</name>
        <dbReference type="ChEBI" id="CHEBI:29033"/>
    </cofactor>
    <text evidence="6">Binds 1 Fe(2+) ion per subunit.</text>
</comment>
<comment type="caution">
    <text evidence="7">The sequence shown here is derived from an EMBL/GenBank/DDBJ whole genome shotgun (WGS) entry which is preliminary data.</text>
</comment>
<feature type="non-terminal residue" evidence="7">
    <location>
        <position position="1"/>
    </location>
</feature>
<keyword evidence="4" id="KW-0223">Dioxygenase</keyword>
<proteinExistence type="inferred from homology"/>
<organism evidence="7 8">
    <name type="scientific">Eragrostis curvula</name>
    <name type="common">weeping love grass</name>
    <dbReference type="NCBI Taxonomy" id="38414"/>
    <lineage>
        <taxon>Eukaryota</taxon>
        <taxon>Viridiplantae</taxon>
        <taxon>Streptophyta</taxon>
        <taxon>Embryophyta</taxon>
        <taxon>Tracheophyta</taxon>
        <taxon>Spermatophyta</taxon>
        <taxon>Magnoliopsida</taxon>
        <taxon>Liliopsida</taxon>
        <taxon>Poales</taxon>
        <taxon>Poaceae</taxon>
        <taxon>PACMAD clade</taxon>
        <taxon>Chloridoideae</taxon>
        <taxon>Eragrostideae</taxon>
        <taxon>Eragrostidinae</taxon>
        <taxon>Eragrostis</taxon>
    </lineage>
</organism>
<evidence type="ECO:0000256" key="6">
    <source>
        <dbReference type="PIRSR" id="PIRSR604294-1"/>
    </source>
</evidence>
<keyword evidence="2 6" id="KW-0479">Metal-binding</keyword>
<dbReference type="Pfam" id="PF03055">
    <property type="entry name" value="RPE65"/>
    <property type="match status" value="1"/>
</dbReference>
<dbReference type="GO" id="GO:0010436">
    <property type="term" value="F:carotenoid dioxygenase activity"/>
    <property type="evidence" value="ECO:0007669"/>
    <property type="project" value="TreeGrafter"/>
</dbReference>